<dbReference type="GO" id="GO:0000976">
    <property type="term" value="F:transcription cis-regulatory region binding"/>
    <property type="evidence" value="ECO:0007669"/>
    <property type="project" value="TreeGrafter"/>
</dbReference>
<evidence type="ECO:0000256" key="1">
    <source>
        <dbReference type="ARBA" id="ARBA00023015"/>
    </source>
</evidence>
<protein>
    <submittedName>
        <fullName evidence="7">TetR family transcriptional regulator</fullName>
    </submittedName>
</protein>
<evidence type="ECO:0000259" key="6">
    <source>
        <dbReference type="PROSITE" id="PS50977"/>
    </source>
</evidence>
<dbReference type="SUPFAM" id="SSF46689">
    <property type="entry name" value="Homeodomain-like"/>
    <property type="match status" value="1"/>
</dbReference>
<dbReference type="Pfam" id="PF00440">
    <property type="entry name" value="TetR_N"/>
    <property type="match status" value="1"/>
</dbReference>
<feature type="region of interest" description="Disordered" evidence="5">
    <location>
        <begin position="1"/>
        <end position="21"/>
    </location>
</feature>
<proteinExistence type="predicted"/>
<evidence type="ECO:0000256" key="2">
    <source>
        <dbReference type="ARBA" id="ARBA00023125"/>
    </source>
</evidence>
<sequence>MRQPSDAEAGVTTRRGRNKERARKRVYASAITLFRHKGYAETSVAEIAEHADIARGSFFNYFPRKDALICAWLKERRATLTRRLGTHLRCGMHVAESLGTCMSVLGALNEEDLDLSLAMLTAWVQAGRPLDQEPHLEAVFAEIVECGRTRGEVPDALDSGQVGELLRDLYIGVLCRWARRPPAEQHSLGADLQQALDLLLHGIATPAGPHHGRR</sequence>
<dbReference type="SUPFAM" id="SSF48498">
    <property type="entry name" value="Tetracyclin repressor-like, C-terminal domain"/>
    <property type="match status" value="1"/>
</dbReference>
<reference evidence="7" key="2">
    <citation type="submission" date="2020-09" db="EMBL/GenBank/DDBJ databases">
        <authorList>
            <person name="Sun Q."/>
            <person name="Ohkuma M."/>
        </authorList>
    </citation>
    <scope>NUCLEOTIDE SEQUENCE</scope>
    <source>
        <strain evidence="7">JCM 3302</strain>
    </source>
</reference>
<dbReference type="Proteomes" id="UP000641386">
    <property type="component" value="Unassembled WGS sequence"/>
</dbReference>
<dbReference type="AlphaFoldDB" id="A0A918ZN08"/>
<keyword evidence="3" id="KW-0804">Transcription</keyword>
<gene>
    <name evidence="7" type="ORF">GCM10014715_14250</name>
</gene>
<accession>A0A918ZN08</accession>
<keyword evidence="1" id="KW-0805">Transcription regulation</keyword>
<dbReference type="EMBL" id="BNBC01000004">
    <property type="protein sequence ID" value="GHE61858.1"/>
    <property type="molecule type" value="Genomic_DNA"/>
</dbReference>
<dbReference type="PANTHER" id="PTHR30055:SF234">
    <property type="entry name" value="HTH-TYPE TRANSCRIPTIONAL REGULATOR BETI"/>
    <property type="match status" value="1"/>
</dbReference>
<reference evidence="7" key="1">
    <citation type="journal article" date="2014" name="Int. J. Syst. Evol. Microbiol.">
        <title>Complete genome sequence of Corynebacterium casei LMG S-19264T (=DSM 44701T), isolated from a smear-ripened cheese.</title>
        <authorList>
            <consortium name="US DOE Joint Genome Institute (JGI-PGF)"/>
            <person name="Walter F."/>
            <person name="Albersmeier A."/>
            <person name="Kalinowski J."/>
            <person name="Ruckert C."/>
        </authorList>
    </citation>
    <scope>NUCLEOTIDE SEQUENCE</scope>
    <source>
        <strain evidence="7">JCM 3302</strain>
    </source>
</reference>
<dbReference type="PROSITE" id="PS50977">
    <property type="entry name" value="HTH_TETR_2"/>
    <property type="match status" value="1"/>
</dbReference>
<comment type="caution">
    <text evidence="7">The sequence shown here is derived from an EMBL/GenBank/DDBJ whole genome shotgun (WGS) entry which is preliminary data.</text>
</comment>
<feature type="domain" description="HTH tetR-type" evidence="6">
    <location>
        <begin position="20"/>
        <end position="80"/>
    </location>
</feature>
<organism evidence="7 8">
    <name type="scientific">Streptomyces spiralis</name>
    <dbReference type="NCBI Taxonomy" id="66376"/>
    <lineage>
        <taxon>Bacteria</taxon>
        <taxon>Bacillati</taxon>
        <taxon>Actinomycetota</taxon>
        <taxon>Actinomycetes</taxon>
        <taxon>Kitasatosporales</taxon>
        <taxon>Streptomycetaceae</taxon>
        <taxon>Streptomyces</taxon>
    </lineage>
</organism>
<evidence type="ECO:0000256" key="5">
    <source>
        <dbReference type="SAM" id="MobiDB-lite"/>
    </source>
</evidence>
<dbReference type="InterPro" id="IPR036271">
    <property type="entry name" value="Tet_transcr_reg_TetR-rel_C_sf"/>
</dbReference>
<evidence type="ECO:0000256" key="4">
    <source>
        <dbReference type="PROSITE-ProRule" id="PRU00335"/>
    </source>
</evidence>
<keyword evidence="2 4" id="KW-0238">DNA-binding</keyword>
<dbReference type="PANTHER" id="PTHR30055">
    <property type="entry name" value="HTH-TYPE TRANSCRIPTIONAL REGULATOR RUTR"/>
    <property type="match status" value="1"/>
</dbReference>
<evidence type="ECO:0000313" key="8">
    <source>
        <dbReference type="Proteomes" id="UP000641386"/>
    </source>
</evidence>
<dbReference type="InterPro" id="IPR050109">
    <property type="entry name" value="HTH-type_TetR-like_transc_reg"/>
</dbReference>
<dbReference type="Gene3D" id="1.10.357.10">
    <property type="entry name" value="Tetracycline Repressor, domain 2"/>
    <property type="match status" value="1"/>
</dbReference>
<dbReference type="InterPro" id="IPR009057">
    <property type="entry name" value="Homeodomain-like_sf"/>
</dbReference>
<name>A0A918ZN08_9ACTN</name>
<evidence type="ECO:0000256" key="3">
    <source>
        <dbReference type="ARBA" id="ARBA00023163"/>
    </source>
</evidence>
<dbReference type="InterPro" id="IPR001647">
    <property type="entry name" value="HTH_TetR"/>
</dbReference>
<keyword evidence="8" id="KW-1185">Reference proteome</keyword>
<evidence type="ECO:0000313" key="7">
    <source>
        <dbReference type="EMBL" id="GHE61858.1"/>
    </source>
</evidence>
<dbReference type="GO" id="GO:0003700">
    <property type="term" value="F:DNA-binding transcription factor activity"/>
    <property type="evidence" value="ECO:0007669"/>
    <property type="project" value="TreeGrafter"/>
</dbReference>
<feature type="DNA-binding region" description="H-T-H motif" evidence="4">
    <location>
        <begin position="43"/>
        <end position="62"/>
    </location>
</feature>
<dbReference type="PRINTS" id="PR00455">
    <property type="entry name" value="HTHTETR"/>
</dbReference>